<feature type="chain" id="PRO_5021451885" evidence="1">
    <location>
        <begin position="22"/>
        <end position="238"/>
    </location>
</feature>
<gene>
    <name evidence="2" type="ORF">FIV34_17835</name>
</gene>
<dbReference type="PANTHER" id="PTHR34387">
    <property type="entry name" value="SLR1258 PROTEIN"/>
    <property type="match status" value="1"/>
</dbReference>
<evidence type="ECO:0000313" key="3">
    <source>
        <dbReference type="Proteomes" id="UP000316093"/>
    </source>
</evidence>
<evidence type="ECO:0000313" key="2">
    <source>
        <dbReference type="EMBL" id="QDE40940.1"/>
    </source>
</evidence>
<dbReference type="EMBL" id="CP041046">
    <property type="protein sequence ID" value="QDE40940.1"/>
    <property type="molecule type" value="Genomic_DNA"/>
</dbReference>
<dbReference type="Gene3D" id="3.30.110.170">
    <property type="entry name" value="Protein of unknown function (DUF541), domain 1"/>
    <property type="match status" value="1"/>
</dbReference>
<dbReference type="OrthoDB" id="5985609at2"/>
<dbReference type="AlphaFoldDB" id="A0A4Y5Z644"/>
<dbReference type="Gene3D" id="3.30.70.2970">
    <property type="entry name" value="Protein of unknown function (DUF541), domain 2"/>
    <property type="match status" value="1"/>
</dbReference>
<dbReference type="PANTHER" id="PTHR34387:SF1">
    <property type="entry name" value="PERIPLASMIC IMMUNOGENIC PROTEIN"/>
    <property type="match status" value="1"/>
</dbReference>
<dbReference type="Pfam" id="PF04402">
    <property type="entry name" value="SIMPL"/>
    <property type="match status" value="1"/>
</dbReference>
<reference evidence="2 3" key="1">
    <citation type="submission" date="2019-06" db="EMBL/GenBank/DDBJ databases">
        <title>A complete genome sequence for Luteibacter pinisoli MAH-14.</title>
        <authorList>
            <person name="Baltrus D.A."/>
        </authorList>
    </citation>
    <scope>NUCLEOTIDE SEQUENCE [LARGE SCALE GENOMIC DNA]</scope>
    <source>
        <strain evidence="2 3">MAH-14</strain>
    </source>
</reference>
<feature type="signal peptide" evidence="1">
    <location>
        <begin position="1"/>
        <end position="21"/>
    </location>
</feature>
<dbReference type="Proteomes" id="UP000316093">
    <property type="component" value="Chromosome"/>
</dbReference>
<keyword evidence="1" id="KW-0732">Signal</keyword>
<dbReference type="InterPro" id="IPR007497">
    <property type="entry name" value="SIMPL/DUF541"/>
</dbReference>
<dbReference type="GO" id="GO:0006974">
    <property type="term" value="P:DNA damage response"/>
    <property type="evidence" value="ECO:0007669"/>
    <property type="project" value="TreeGrafter"/>
</dbReference>
<dbReference type="KEGG" id="lpy:FIV34_17835"/>
<dbReference type="RefSeq" id="WP_139984865.1">
    <property type="nucleotide sequence ID" value="NZ_CP041046.1"/>
</dbReference>
<accession>A0A4Y5Z644</accession>
<protein>
    <submittedName>
        <fullName evidence="2">DUF541 domain-containing protein</fullName>
    </submittedName>
</protein>
<sequence>MTTRLRILTIAAILAAAPALAPAQTAPHIAVSGHAERIVQPDRFHIDIDIEAIDAKPARARTRVEEHMTAVVAAFRANHALPESIDASTISISPHERTRGEDSVVDGTEVRRTASATFTRMEDLRAFIDGLDAAGNELQISGTKMTRSDAEAIDTELREEAMHDSQRNAERIARAYDTKLGQVFSVSDRAEAMGGYSDMDGIVVMANKKEATPISLETGGLKMQRTIYAIFLLEPAKR</sequence>
<keyword evidence="3" id="KW-1185">Reference proteome</keyword>
<proteinExistence type="predicted"/>
<evidence type="ECO:0000256" key="1">
    <source>
        <dbReference type="SAM" id="SignalP"/>
    </source>
</evidence>
<organism evidence="2 3">
    <name type="scientific">Luteibacter pinisoli</name>
    <dbReference type="NCBI Taxonomy" id="2589080"/>
    <lineage>
        <taxon>Bacteria</taxon>
        <taxon>Pseudomonadati</taxon>
        <taxon>Pseudomonadota</taxon>
        <taxon>Gammaproteobacteria</taxon>
        <taxon>Lysobacterales</taxon>
        <taxon>Rhodanobacteraceae</taxon>
        <taxon>Luteibacter</taxon>
    </lineage>
</organism>
<name>A0A4Y5Z644_9GAMM</name>
<dbReference type="InterPro" id="IPR052022">
    <property type="entry name" value="26kDa_periplasmic_antigen"/>
</dbReference>